<dbReference type="RefSeq" id="WP_182165339.1">
    <property type="nucleotide sequence ID" value="NZ_JACFXV010000053.1"/>
</dbReference>
<feature type="transmembrane region" description="Helical" evidence="8">
    <location>
        <begin position="328"/>
        <end position="347"/>
    </location>
</feature>
<evidence type="ECO:0000259" key="9">
    <source>
        <dbReference type="Pfam" id="PF12832"/>
    </source>
</evidence>
<dbReference type="GO" id="GO:0030395">
    <property type="term" value="F:lactose binding"/>
    <property type="evidence" value="ECO:0007669"/>
    <property type="project" value="TreeGrafter"/>
</dbReference>
<dbReference type="InterPro" id="IPR036259">
    <property type="entry name" value="MFS_trans_sf"/>
</dbReference>
<feature type="transmembrane region" description="Helical" evidence="8">
    <location>
        <begin position="264"/>
        <end position="281"/>
    </location>
</feature>
<name>A0A839AF10_9HYPH</name>
<dbReference type="Pfam" id="PF12832">
    <property type="entry name" value="MFS_1_like"/>
    <property type="match status" value="1"/>
</dbReference>
<evidence type="ECO:0000313" key="11">
    <source>
        <dbReference type="Proteomes" id="UP000541109"/>
    </source>
</evidence>
<gene>
    <name evidence="10" type="ORF">H2509_11375</name>
</gene>
<evidence type="ECO:0000256" key="3">
    <source>
        <dbReference type="ARBA" id="ARBA00022475"/>
    </source>
</evidence>
<sequence length="381" mass="40231">MGLNFRIAAIFAAFFFGTGLFLPFFPLVLAQNGFTSAEIGTLLAVPILVRLVANPVMSGISDRRNAARQSLVLFSAAAFVFFALLIRPAGFWPTFALLALVAVFWSPIVPLSDALALNEVRKGKADYGRLRLWGSIGFVVANLIGGVLLQYFHASYLIGGILVGLAAIFALALTMPKPEVEEDGAADGNGRGGKILKAPVFLAFLLAFGLIQASHAGYYAFGSLYWKTEGIPESAVGVLWTLGVVTEVALFYQAGKLRGRIGPFGFLVAGAVAAILRWMLFPEVTALWAIVVLQGLHGLTFGATHLGAVALIAAVVPRRWAGTGQAMASTAVGALTAVSTAIGGRLYEADPAFVFFLMAGLSALGLLVLLVLRRRLSALMA</sequence>
<evidence type="ECO:0000256" key="2">
    <source>
        <dbReference type="ARBA" id="ARBA00022448"/>
    </source>
</evidence>
<evidence type="ECO:0000256" key="8">
    <source>
        <dbReference type="SAM" id="Phobius"/>
    </source>
</evidence>
<keyword evidence="7 8" id="KW-0472">Membrane</keyword>
<evidence type="ECO:0000256" key="6">
    <source>
        <dbReference type="ARBA" id="ARBA00022989"/>
    </source>
</evidence>
<dbReference type="Gene3D" id="1.20.1250.20">
    <property type="entry name" value="MFS general substrate transporter like domains"/>
    <property type="match status" value="2"/>
</dbReference>
<dbReference type="InterPro" id="IPR024989">
    <property type="entry name" value="MFS_assoc_dom"/>
</dbReference>
<evidence type="ECO:0000256" key="7">
    <source>
        <dbReference type="ARBA" id="ARBA00023136"/>
    </source>
</evidence>
<evidence type="ECO:0000256" key="1">
    <source>
        <dbReference type="ARBA" id="ARBA00004429"/>
    </source>
</evidence>
<dbReference type="InterPro" id="IPR026032">
    <property type="entry name" value="HcaT-like"/>
</dbReference>
<feature type="transmembrane region" description="Helical" evidence="8">
    <location>
        <begin position="195"/>
        <end position="214"/>
    </location>
</feature>
<comment type="caution">
    <text evidence="10">The sequence shown here is derived from an EMBL/GenBank/DDBJ whole genome shotgun (WGS) entry which is preliminary data.</text>
</comment>
<feature type="transmembrane region" description="Helical" evidence="8">
    <location>
        <begin position="40"/>
        <end position="59"/>
    </location>
</feature>
<dbReference type="GO" id="GO:0005886">
    <property type="term" value="C:plasma membrane"/>
    <property type="evidence" value="ECO:0007669"/>
    <property type="project" value="UniProtKB-SubCell"/>
</dbReference>
<feature type="transmembrane region" description="Helical" evidence="8">
    <location>
        <begin position="353"/>
        <end position="372"/>
    </location>
</feature>
<organism evidence="10 11">
    <name type="scientific">Stappia albiluteola</name>
    <dbReference type="NCBI Taxonomy" id="2758565"/>
    <lineage>
        <taxon>Bacteria</taxon>
        <taxon>Pseudomonadati</taxon>
        <taxon>Pseudomonadota</taxon>
        <taxon>Alphaproteobacteria</taxon>
        <taxon>Hyphomicrobiales</taxon>
        <taxon>Stappiaceae</taxon>
        <taxon>Stappia</taxon>
    </lineage>
</organism>
<dbReference type="PANTHER" id="PTHR23522">
    <property type="entry name" value="BLL5896 PROTEIN"/>
    <property type="match status" value="1"/>
</dbReference>
<dbReference type="SUPFAM" id="SSF103473">
    <property type="entry name" value="MFS general substrate transporter"/>
    <property type="match status" value="1"/>
</dbReference>
<feature type="transmembrane region" description="Helical" evidence="8">
    <location>
        <begin position="234"/>
        <end position="252"/>
    </location>
</feature>
<dbReference type="NCBIfam" id="NF037955">
    <property type="entry name" value="mfs"/>
    <property type="match status" value="1"/>
</dbReference>
<dbReference type="EMBL" id="JACFXV010000053">
    <property type="protein sequence ID" value="MBA5777725.1"/>
    <property type="molecule type" value="Genomic_DNA"/>
</dbReference>
<comment type="subcellular location">
    <subcellularLocation>
        <location evidence="1">Cell inner membrane</location>
        <topology evidence="1">Multi-pass membrane protein</topology>
    </subcellularLocation>
</comment>
<feature type="domain" description="Major facilitator superfamily associated" evidence="9">
    <location>
        <begin position="13"/>
        <end position="357"/>
    </location>
</feature>
<evidence type="ECO:0000256" key="4">
    <source>
        <dbReference type="ARBA" id="ARBA00022519"/>
    </source>
</evidence>
<feature type="transmembrane region" description="Helical" evidence="8">
    <location>
        <begin position="130"/>
        <end position="149"/>
    </location>
</feature>
<dbReference type="AlphaFoldDB" id="A0A839AF10"/>
<keyword evidence="3" id="KW-1003">Cell membrane</keyword>
<keyword evidence="5 8" id="KW-0812">Transmembrane</keyword>
<accession>A0A839AF10</accession>
<feature type="transmembrane region" description="Helical" evidence="8">
    <location>
        <begin position="155"/>
        <end position="174"/>
    </location>
</feature>
<evidence type="ECO:0000256" key="5">
    <source>
        <dbReference type="ARBA" id="ARBA00022692"/>
    </source>
</evidence>
<keyword evidence="2" id="KW-0813">Transport</keyword>
<evidence type="ECO:0000313" key="10">
    <source>
        <dbReference type="EMBL" id="MBA5777725.1"/>
    </source>
</evidence>
<dbReference type="GO" id="GO:0015528">
    <property type="term" value="F:lactose:proton symporter activity"/>
    <property type="evidence" value="ECO:0007669"/>
    <property type="project" value="TreeGrafter"/>
</dbReference>
<proteinExistence type="predicted"/>
<feature type="transmembrane region" description="Helical" evidence="8">
    <location>
        <begin position="71"/>
        <end position="89"/>
    </location>
</feature>
<keyword evidence="6 8" id="KW-1133">Transmembrane helix</keyword>
<keyword evidence="11" id="KW-1185">Reference proteome</keyword>
<feature type="transmembrane region" description="Helical" evidence="8">
    <location>
        <begin position="95"/>
        <end position="118"/>
    </location>
</feature>
<protein>
    <submittedName>
        <fullName evidence="10">MFS transporter</fullName>
    </submittedName>
</protein>
<feature type="transmembrane region" description="Helical" evidence="8">
    <location>
        <begin position="287"/>
        <end position="316"/>
    </location>
</feature>
<reference evidence="10 11" key="1">
    <citation type="submission" date="2020-07" db="EMBL/GenBank/DDBJ databases">
        <title>Stappia sp., F7233, whole genome shotgun sequencing project.</title>
        <authorList>
            <person name="Jiang S."/>
            <person name="Liu Z.W."/>
            <person name="Du Z.J."/>
        </authorList>
    </citation>
    <scope>NUCLEOTIDE SEQUENCE [LARGE SCALE GENOMIC DNA]</scope>
    <source>
        <strain evidence="10 11">F7233</strain>
    </source>
</reference>
<dbReference type="Proteomes" id="UP000541109">
    <property type="component" value="Unassembled WGS sequence"/>
</dbReference>
<dbReference type="PANTHER" id="PTHR23522:SF10">
    <property type="entry name" value="3-PHENYLPROPIONIC ACID TRANSPORTER-RELATED"/>
    <property type="match status" value="1"/>
</dbReference>
<dbReference type="PIRSF" id="PIRSF004925">
    <property type="entry name" value="HcaT"/>
    <property type="match status" value="1"/>
</dbReference>
<keyword evidence="4" id="KW-0997">Cell inner membrane</keyword>